<gene>
    <name evidence="2" type="ORF">pipiens_012883</name>
</gene>
<dbReference type="Proteomes" id="UP001562425">
    <property type="component" value="Unassembled WGS sequence"/>
</dbReference>
<sequence>MTRNWQTLVAKRRSTLSKDLRFIQSARFLVMYLVIAGHCMLFNCIFPLMNPEYVELLAWYSALPLAIGLLLSAYVFYAYDFEKPAVWIAIYAAFSKNLWGVIFGVLFVGLALGVGESVEKSITYCASRATVCREDAKMIQSMN</sequence>
<evidence type="ECO:0000313" key="2">
    <source>
        <dbReference type="EMBL" id="KAL1386063.1"/>
    </source>
</evidence>
<name>A0ABD1D0L6_CULPP</name>
<evidence type="ECO:0000313" key="3">
    <source>
        <dbReference type="Proteomes" id="UP001562425"/>
    </source>
</evidence>
<accession>A0ABD1D0L6</accession>
<protein>
    <submittedName>
        <fullName evidence="2">Uncharacterized protein</fullName>
    </submittedName>
</protein>
<reference evidence="2 3" key="1">
    <citation type="submission" date="2024-05" db="EMBL/GenBank/DDBJ databases">
        <title>Culex pipiens pipiens assembly and annotation.</title>
        <authorList>
            <person name="Alout H."/>
            <person name="Durand T."/>
        </authorList>
    </citation>
    <scope>NUCLEOTIDE SEQUENCE [LARGE SCALE GENOMIC DNA]</scope>
    <source>
        <strain evidence="2">HA-2024</strain>
        <tissue evidence="2">Whole body</tissue>
    </source>
</reference>
<evidence type="ECO:0000256" key="1">
    <source>
        <dbReference type="SAM" id="Phobius"/>
    </source>
</evidence>
<feature type="transmembrane region" description="Helical" evidence="1">
    <location>
        <begin position="29"/>
        <end position="49"/>
    </location>
</feature>
<organism evidence="2 3">
    <name type="scientific">Culex pipiens pipiens</name>
    <name type="common">Northern house mosquito</name>
    <dbReference type="NCBI Taxonomy" id="38569"/>
    <lineage>
        <taxon>Eukaryota</taxon>
        <taxon>Metazoa</taxon>
        <taxon>Ecdysozoa</taxon>
        <taxon>Arthropoda</taxon>
        <taxon>Hexapoda</taxon>
        <taxon>Insecta</taxon>
        <taxon>Pterygota</taxon>
        <taxon>Neoptera</taxon>
        <taxon>Endopterygota</taxon>
        <taxon>Diptera</taxon>
        <taxon>Nematocera</taxon>
        <taxon>Culicoidea</taxon>
        <taxon>Culicidae</taxon>
        <taxon>Culicinae</taxon>
        <taxon>Culicini</taxon>
        <taxon>Culex</taxon>
        <taxon>Culex</taxon>
    </lineage>
</organism>
<dbReference type="EMBL" id="JBEHCU010008251">
    <property type="protein sequence ID" value="KAL1386063.1"/>
    <property type="molecule type" value="Genomic_DNA"/>
</dbReference>
<keyword evidence="1" id="KW-0812">Transmembrane</keyword>
<keyword evidence="1" id="KW-0472">Membrane</keyword>
<feature type="transmembrane region" description="Helical" evidence="1">
    <location>
        <begin position="85"/>
        <end position="112"/>
    </location>
</feature>
<dbReference type="AlphaFoldDB" id="A0ABD1D0L6"/>
<keyword evidence="1" id="KW-1133">Transmembrane helix</keyword>
<comment type="caution">
    <text evidence="2">The sequence shown here is derived from an EMBL/GenBank/DDBJ whole genome shotgun (WGS) entry which is preliminary data.</text>
</comment>
<feature type="transmembrane region" description="Helical" evidence="1">
    <location>
        <begin position="56"/>
        <end position="79"/>
    </location>
</feature>
<keyword evidence="3" id="KW-1185">Reference proteome</keyword>
<proteinExistence type="predicted"/>